<dbReference type="EMBL" id="LOMO01000001">
    <property type="protein sequence ID" value="KXY51160.1"/>
    <property type="molecule type" value="Genomic_DNA"/>
</dbReference>
<dbReference type="Proteomes" id="UP000075476">
    <property type="component" value="Unassembled WGS sequence"/>
</dbReference>
<comment type="caution">
    <text evidence="1">The sequence shown here is derived from an EMBL/GenBank/DDBJ whole genome shotgun (WGS) entry which is preliminary data.</text>
</comment>
<evidence type="ECO:0000313" key="2">
    <source>
        <dbReference type="Proteomes" id="UP000075476"/>
    </source>
</evidence>
<sequence>MGSEKIDENEFIYDVEGDEVKKKFKSNLLKEKTVTYAPHLKNFPSKTQELIDEIRVEILKIKNK</sequence>
<organism evidence="1 2">
    <name type="scientific">Bacillus cereus</name>
    <dbReference type="NCBI Taxonomy" id="1396"/>
    <lineage>
        <taxon>Bacteria</taxon>
        <taxon>Bacillati</taxon>
        <taxon>Bacillota</taxon>
        <taxon>Bacilli</taxon>
        <taxon>Bacillales</taxon>
        <taxon>Bacillaceae</taxon>
        <taxon>Bacillus</taxon>
        <taxon>Bacillus cereus group</taxon>
    </lineage>
</organism>
<proteinExistence type="predicted"/>
<gene>
    <name evidence="1" type="ORF">AT268_32180</name>
</gene>
<reference evidence="1 2" key="1">
    <citation type="submission" date="2015-12" db="EMBL/GenBank/DDBJ databases">
        <title>Bacillus cereus Group isolate.</title>
        <authorList>
            <person name="Kovac J."/>
        </authorList>
    </citation>
    <scope>NUCLEOTIDE SEQUENCE [LARGE SCALE GENOMIC DNA]</scope>
    <source>
        <strain evidence="1 2">FSL K6-0073</strain>
    </source>
</reference>
<accession>A0A9X0MK56</accession>
<protein>
    <submittedName>
        <fullName evidence="1">Uncharacterized protein</fullName>
    </submittedName>
</protein>
<dbReference type="AlphaFoldDB" id="A0A9X0MK56"/>
<evidence type="ECO:0000313" key="1">
    <source>
        <dbReference type="EMBL" id="KXY51160.1"/>
    </source>
</evidence>
<name>A0A9X0MK56_BACCE</name>